<protein>
    <submittedName>
        <fullName evidence="6">CBS domain-containing protein</fullName>
    </submittedName>
</protein>
<dbReference type="PANTHER" id="PTHR43080:SF29">
    <property type="entry name" value="OS02G0818000 PROTEIN"/>
    <property type="match status" value="1"/>
</dbReference>
<dbReference type="Gene3D" id="3.10.580.10">
    <property type="entry name" value="CBS-domain"/>
    <property type="match status" value="1"/>
</dbReference>
<reference evidence="5" key="1">
    <citation type="submission" date="2018-10" db="EMBL/GenBank/DDBJ databases">
        <authorList>
            <person name="Vincent A.T."/>
            <person name="Schiettekatte O."/>
            <person name="Bourhy P."/>
            <person name="Veyrier F.J."/>
            <person name="Picardeau M."/>
        </authorList>
    </citation>
    <scope>NUCLEOTIDE SEQUENCE</scope>
    <source>
        <strain evidence="5">201800295</strain>
    </source>
</reference>
<dbReference type="EMBL" id="RQFD01000016">
    <property type="protein sequence ID" value="TGK47019.1"/>
    <property type="molecule type" value="Genomic_DNA"/>
</dbReference>
<dbReference type="SMART" id="SM00116">
    <property type="entry name" value="CBS"/>
    <property type="match status" value="2"/>
</dbReference>
<reference evidence="6 8" key="2">
    <citation type="journal article" date="2019" name="PLoS Negl. Trop. Dis.">
        <title>Revisiting the worldwide diversity of Leptospira species in the environment.</title>
        <authorList>
            <person name="Vincent A.T."/>
            <person name="Schiettekatte O."/>
            <person name="Bourhy P."/>
            <person name="Veyrier F.J."/>
            <person name="Picardeau M."/>
        </authorList>
    </citation>
    <scope>NUCLEOTIDE SEQUENCE [LARGE SCALE GENOMIC DNA]</scope>
    <source>
        <strain evidence="6 8">201800273</strain>
        <strain evidence="5">201800295</strain>
    </source>
</reference>
<dbReference type="Proteomes" id="UP000297617">
    <property type="component" value="Unassembled WGS sequence"/>
</dbReference>
<organism evidence="6 8">
    <name type="scientific">Leptospira bouyouniensis</name>
    <dbReference type="NCBI Taxonomy" id="2484911"/>
    <lineage>
        <taxon>Bacteria</taxon>
        <taxon>Pseudomonadati</taxon>
        <taxon>Spirochaetota</taxon>
        <taxon>Spirochaetia</taxon>
        <taxon>Leptospirales</taxon>
        <taxon>Leptospiraceae</taxon>
        <taxon>Leptospira</taxon>
    </lineage>
</organism>
<dbReference type="PANTHER" id="PTHR43080">
    <property type="entry name" value="CBS DOMAIN-CONTAINING PROTEIN CBSX3, MITOCHONDRIAL"/>
    <property type="match status" value="1"/>
</dbReference>
<comment type="caution">
    <text evidence="6">The sequence shown here is derived from an EMBL/GenBank/DDBJ whole genome shotgun (WGS) entry which is preliminary data.</text>
</comment>
<dbReference type="RefSeq" id="WP_135741485.1">
    <property type="nucleotide sequence ID" value="NZ_RQFD01000016.1"/>
</dbReference>
<keyword evidence="1 2" id="KW-0129">CBS domain</keyword>
<dbReference type="InterPro" id="IPR046342">
    <property type="entry name" value="CBS_dom_sf"/>
</dbReference>
<evidence type="ECO:0000256" key="3">
    <source>
        <dbReference type="SAM" id="MobiDB-lite"/>
    </source>
</evidence>
<dbReference type="Proteomes" id="UP000297641">
    <property type="component" value="Unassembled WGS sequence"/>
</dbReference>
<evidence type="ECO:0000313" key="8">
    <source>
        <dbReference type="Proteomes" id="UP000297641"/>
    </source>
</evidence>
<feature type="domain" description="CBS" evidence="4">
    <location>
        <begin position="139"/>
        <end position="197"/>
    </location>
</feature>
<gene>
    <name evidence="5" type="ORF">EHQ10_16930</name>
    <name evidence="6" type="ORF">EHQ43_15500</name>
</gene>
<dbReference type="SUPFAM" id="SSF54631">
    <property type="entry name" value="CBS-domain pair"/>
    <property type="match status" value="1"/>
</dbReference>
<evidence type="ECO:0000313" key="7">
    <source>
        <dbReference type="Proteomes" id="UP000297617"/>
    </source>
</evidence>
<dbReference type="Pfam" id="PF00571">
    <property type="entry name" value="CBS"/>
    <property type="match status" value="2"/>
</dbReference>
<dbReference type="InterPro" id="IPR000644">
    <property type="entry name" value="CBS_dom"/>
</dbReference>
<sequence>MFFWIHDGRISPNPPTSYPDRVPKIHASSQSAPSEIGDGEPGTSPTGSFLHRNPKDVYKESAGPTEKPVFFLHEMMTSPVYTKGMEENIETCLDFMLEKGIRHLPITGRMGEIVGFVSDRDLLDKSKSYERDMPVSDIMIKRVLVGSPGAEIRQVTKVLLEERIGCLPIVNDDNLPIGIITRSDLLRLLLKYPNLSLIV</sequence>
<dbReference type="OrthoDB" id="9811720at2"/>
<evidence type="ECO:0000256" key="1">
    <source>
        <dbReference type="ARBA" id="ARBA00023122"/>
    </source>
</evidence>
<dbReference type="PROSITE" id="PS51371">
    <property type="entry name" value="CBS"/>
    <property type="match status" value="2"/>
</dbReference>
<evidence type="ECO:0000313" key="5">
    <source>
        <dbReference type="EMBL" id="TGK47019.1"/>
    </source>
</evidence>
<keyword evidence="7" id="KW-1185">Reference proteome</keyword>
<name>A0A7I0IIX5_9LEPT</name>
<accession>A0A7I0IIX5</accession>
<feature type="domain" description="CBS" evidence="4">
    <location>
        <begin position="76"/>
        <end position="133"/>
    </location>
</feature>
<evidence type="ECO:0000256" key="2">
    <source>
        <dbReference type="PROSITE-ProRule" id="PRU00703"/>
    </source>
</evidence>
<evidence type="ECO:0000259" key="4">
    <source>
        <dbReference type="PROSITE" id="PS51371"/>
    </source>
</evidence>
<dbReference type="InterPro" id="IPR051257">
    <property type="entry name" value="Diverse_CBS-Domain"/>
</dbReference>
<feature type="region of interest" description="Disordered" evidence="3">
    <location>
        <begin position="13"/>
        <end position="62"/>
    </location>
</feature>
<dbReference type="AlphaFoldDB" id="A0A7I0IIX5"/>
<dbReference type="EMBL" id="RQFT01000012">
    <property type="protein sequence ID" value="TGL03197.1"/>
    <property type="molecule type" value="Genomic_DNA"/>
</dbReference>
<evidence type="ECO:0000313" key="6">
    <source>
        <dbReference type="EMBL" id="TGL03197.1"/>
    </source>
</evidence>
<proteinExistence type="predicted"/>